<comment type="caution">
    <text evidence="2">The sequence shown here is derived from an EMBL/GenBank/DDBJ whole genome shotgun (WGS) entry which is preliminary data.</text>
</comment>
<organism evidence="2 3">
    <name type="scientific">Paenibacillus xerothermodurans</name>
    <dbReference type="NCBI Taxonomy" id="1977292"/>
    <lineage>
        <taxon>Bacteria</taxon>
        <taxon>Bacillati</taxon>
        <taxon>Bacillota</taxon>
        <taxon>Bacilli</taxon>
        <taxon>Bacillales</taxon>
        <taxon>Paenibacillaceae</taxon>
        <taxon>Paenibacillus</taxon>
    </lineage>
</organism>
<evidence type="ECO:0000256" key="1">
    <source>
        <dbReference type="SAM" id="MobiDB-lite"/>
    </source>
</evidence>
<dbReference type="RefSeq" id="WP_089200689.1">
    <property type="nucleotide sequence ID" value="NZ_NHRJ02000008.1"/>
</dbReference>
<reference evidence="2" key="1">
    <citation type="submission" date="2018-06" db="EMBL/GenBank/DDBJ databases">
        <title>Paenibacillus xerothermodurans sp. nov. an extremely dry heat resistant spore forming bacterium isolated from the soil of Cape Canaveral, Florida.</title>
        <authorList>
            <person name="Seuylemezian A."/>
            <person name="Kaur N."/>
            <person name="Patil P."/>
            <person name="Patil P."/>
            <person name="Mayilraj S."/>
            <person name="Vaishampayan P."/>
        </authorList>
    </citation>
    <scope>NUCLEOTIDE SEQUENCE [LARGE SCALE GENOMIC DNA]</scope>
    <source>
        <strain evidence="2">ATCC 27380</strain>
    </source>
</reference>
<feature type="compositionally biased region" description="Polar residues" evidence="1">
    <location>
        <begin position="526"/>
        <end position="544"/>
    </location>
</feature>
<protein>
    <submittedName>
        <fullName evidence="2">Uncharacterized protein</fullName>
    </submittedName>
</protein>
<sequence>MINWNFPSNNYGQVTGLNDAGIETFRGNPLDSLAREINQNSCDAKDKGNSGPVEVHFNLIYVSSEHFPGKDRFISILNSCKEYWKDNAKTKQFFENAFSIMNLEQIPFLKISDYNTTGLTGANEGERGGWHNLIKSVGSSDKGSQSGGSFGIGKHAPFACSDLRTVFYGTKEVENGTFAFQGVAKLVTHLNDAEPTQGTGYFGIVEKNTPITSTAEINELFRRSDIGTDIFIAGFNEKSEWEEKIIKSVLENFFIAILNEKLIVKVGETTINANSLAGLLEKYTKNDPECLSYHYYESYTLSNRYHFPNKDFLGLGEIDLFVLPGKDLPKRVAMVRGTGMKIYDKGSFRTPFKFAGVMIAKGEGINDFLRKIEPPTHSAWEPDRHENPEEAKAIIRKLYGWINEKVRSITLVSDEEELDVAGLSQYLADNDDPSLEVEAQQEIVQNGSEGEKAAPKDIEIEINHRRMRQIAFVGINESFDAYQETATGTQDQKDMQGSGSGSADESGKGPGEEDNKNHDSNDKNDQTGASKENQFNESDNSAGPSKNVRLVRSRIFCVDPGAAIYKVAIQTDADGSGYIGIKVIGEVGGEPAPVKSAVVQQTGESVYIGKNGKIGPISFYKDNKSDLLVTLEGSLRCALEVAIHAN</sequence>
<feature type="compositionally biased region" description="Basic and acidic residues" evidence="1">
    <location>
        <begin position="505"/>
        <end position="525"/>
    </location>
</feature>
<accession>A0A2W1NXH9</accession>
<keyword evidence="3" id="KW-1185">Reference proteome</keyword>
<dbReference type="OrthoDB" id="1395829at2"/>
<gene>
    <name evidence="2" type="ORF">CBW46_014350</name>
</gene>
<evidence type="ECO:0000313" key="3">
    <source>
        <dbReference type="Proteomes" id="UP000214746"/>
    </source>
</evidence>
<proteinExistence type="predicted"/>
<name>A0A2W1NXH9_PAEXE</name>
<feature type="compositionally biased region" description="Polar residues" evidence="1">
    <location>
        <begin position="485"/>
        <end position="503"/>
    </location>
</feature>
<evidence type="ECO:0000313" key="2">
    <source>
        <dbReference type="EMBL" id="PZE20322.1"/>
    </source>
</evidence>
<dbReference type="Proteomes" id="UP000214746">
    <property type="component" value="Unassembled WGS sequence"/>
</dbReference>
<dbReference type="AlphaFoldDB" id="A0A2W1NXH9"/>
<dbReference type="EMBL" id="NHRJ02000008">
    <property type="protein sequence ID" value="PZE20322.1"/>
    <property type="molecule type" value="Genomic_DNA"/>
</dbReference>
<feature type="region of interest" description="Disordered" evidence="1">
    <location>
        <begin position="485"/>
        <end position="545"/>
    </location>
</feature>